<dbReference type="SUPFAM" id="SSF46689">
    <property type="entry name" value="Homeodomain-like"/>
    <property type="match status" value="1"/>
</dbReference>
<protein>
    <recommendedName>
        <fullName evidence="2">Resolvase HTH domain-containing protein</fullName>
    </recommendedName>
</protein>
<name>A0ABR1DL38_NECAM</name>
<dbReference type="Pfam" id="PF02796">
    <property type="entry name" value="HTH_7"/>
    <property type="match status" value="1"/>
</dbReference>
<organism evidence="3 4">
    <name type="scientific">Necator americanus</name>
    <name type="common">Human hookworm</name>
    <dbReference type="NCBI Taxonomy" id="51031"/>
    <lineage>
        <taxon>Eukaryota</taxon>
        <taxon>Metazoa</taxon>
        <taxon>Ecdysozoa</taxon>
        <taxon>Nematoda</taxon>
        <taxon>Chromadorea</taxon>
        <taxon>Rhabditida</taxon>
        <taxon>Rhabditina</taxon>
        <taxon>Rhabditomorpha</taxon>
        <taxon>Strongyloidea</taxon>
        <taxon>Ancylostomatidae</taxon>
        <taxon>Bunostominae</taxon>
        <taxon>Necator</taxon>
    </lineage>
</organism>
<evidence type="ECO:0000313" key="4">
    <source>
        <dbReference type="Proteomes" id="UP001303046"/>
    </source>
</evidence>
<dbReference type="InterPro" id="IPR009057">
    <property type="entry name" value="Homeodomain-like_sf"/>
</dbReference>
<sequence>MAAIFGTRHMSDETQKIILQRIDQGMRQVELAKLFNVSRATIFAFLKKEPAYGVIVATPNPEQSRMTTQVT</sequence>
<feature type="domain" description="Resolvase HTH" evidence="2">
    <location>
        <begin position="11"/>
        <end position="42"/>
    </location>
</feature>
<dbReference type="Proteomes" id="UP001303046">
    <property type="component" value="Unassembled WGS sequence"/>
</dbReference>
<dbReference type="EMBL" id="JAVFWL010000004">
    <property type="protein sequence ID" value="KAK6751169.1"/>
    <property type="molecule type" value="Genomic_DNA"/>
</dbReference>
<comment type="caution">
    <text evidence="3">The sequence shown here is derived from an EMBL/GenBank/DDBJ whole genome shotgun (WGS) entry which is preliminary data.</text>
</comment>
<keyword evidence="4" id="KW-1185">Reference proteome</keyword>
<dbReference type="InterPro" id="IPR006120">
    <property type="entry name" value="Resolvase_HTH_dom"/>
</dbReference>
<gene>
    <name evidence="3" type="primary">Necator_chrIV.g16173</name>
    <name evidence="3" type="ORF">RB195_002877</name>
</gene>
<comment type="subcellular location">
    <subcellularLocation>
        <location evidence="1">Nucleus</location>
    </subcellularLocation>
</comment>
<evidence type="ECO:0000256" key="1">
    <source>
        <dbReference type="ARBA" id="ARBA00004123"/>
    </source>
</evidence>
<dbReference type="Gene3D" id="1.10.10.60">
    <property type="entry name" value="Homeodomain-like"/>
    <property type="match status" value="1"/>
</dbReference>
<accession>A0ABR1DL38</accession>
<evidence type="ECO:0000259" key="2">
    <source>
        <dbReference type="Pfam" id="PF02796"/>
    </source>
</evidence>
<evidence type="ECO:0000313" key="3">
    <source>
        <dbReference type="EMBL" id="KAK6751169.1"/>
    </source>
</evidence>
<reference evidence="3 4" key="1">
    <citation type="submission" date="2023-08" db="EMBL/GenBank/DDBJ databases">
        <title>A Necator americanus chromosomal reference genome.</title>
        <authorList>
            <person name="Ilik V."/>
            <person name="Petrzelkova K.J."/>
            <person name="Pardy F."/>
            <person name="Fuh T."/>
            <person name="Niatou-Singa F.S."/>
            <person name="Gouil Q."/>
            <person name="Baker L."/>
            <person name="Ritchie M.E."/>
            <person name="Jex A.R."/>
            <person name="Gazzola D."/>
            <person name="Li H."/>
            <person name="Toshio Fujiwara R."/>
            <person name="Zhan B."/>
            <person name="Aroian R.V."/>
            <person name="Pafco B."/>
            <person name="Schwarz E.M."/>
        </authorList>
    </citation>
    <scope>NUCLEOTIDE SEQUENCE [LARGE SCALE GENOMIC DNA]</scope>
    <source>
        <strain evidence="3 4">Aroian</strain>
        <tissue evidence="3">Whole animal</tissue>
    </source>
</reference>
<proteinExistence type="predicted"/>